<keyword evidence="2" id="KW-1185">Reference proteome</keyword>
<protein>
    <submittedName>
        <fullName evidence="1">Uncharacterized protein</fullName>
    </submittedName>
</protein>
<evidence type="ECO:0000313" key="2">
    <source>
        <dbReference type="Proteomes" id="UP000245698"/>
    </source>
</evidence>
<evidence type="ECO:0000313" key="1">
    <source>
        <dbReference type="EMBL" id="SJM34114.1"/>
    </source>
</evidence>
<dbReference type="EMBL" id="FUIG01000046">
    <property type="protein sequence ID" value="SJM34114.1"/>
    <property type="molecule type" value="Genomic_DNA"/>
</dbReference>
<dbReference type="RefSeq" id="WP_123150676.1">
    <property type="nucleotide sequence ID" value="NZ_FUIG01000046.1"/>
</dbReference>
<reference evidence="2" key="1">
    <citation type="submission" date="2016-12" db="EMBL/GenBank/DDBJ databases">
        <authorList>
            <person name="Brunel B."/>
        </authorList>
    </citation>
    <scope>NUCLEOTIDE SEQUENCE [LARGE SCALE GENOMIC DNA]</scope>
</reference>
<name>A0A2P9ASM7_9HYPH</name>
<accession>A0A2P9ASM7</accession>
<organism evidence="1 2">
    <name type="scientific">Mesorhizobium delmotii</name>
    <dbReference type="NCBI Taxonomy" id="1631247"/>
    <lineage>
        <taxon>Bacteria</taxon>
        <taxon>Pseudomonadati</taxon>
        <taxon>Pseudomonadota</taxon>
        <taxon>Alphaproteobacteria</taxon>
        <taxon>Hyphomicrobiales</taxon>
        <taxon>Phyllobacteriaceae</taxon>
        <taxon>Mesorhizobium</taxon>
    </lineage>
</organism>
<dbReference type="Proteomes" id="UP000245698">
    <property type="component" value="Unassembled WGS sequence"/>
</dbReference>
<proteinExistence type="predicted"/>
<gene>
    <name evidence="1" type="ORF">BQ8482_380297</name>
</gene>
<dbReference type="AlphaFoldDB" id="A0A2P9ASM7"/>
<sequence>MLENGSLAPAETALRAKARRQLQQLRTAKPLYILKKPERETTPVIQPSVPLGLTNLLKVARPATASRSISSVA</sequence>